<dbReference type="InterPro" id="IPR017441">
    <property type="entry name" value="Protein_kinase_ATP_BS"/>
</dbReference>
<evidence type="ECO:0000256" key="14">
    <source>
        <dbReference type="SAM" id="MobiDB-lite"/>
    </source>
</evidence>
<dbReference type="STRING" id="3076.A0A2P6TU86"/>
<feature type="domain" description="Protein kinase" evidence="15">
    <location>
        <begin position="949"/>
        <end position="1203"/>
    </location>
</feature>
<dbReference type="GO" id="GO:0006886">
    <property type="term" value="P:intracellular protein transport"/>
    <property type="evidence" value="ECO:0007669"/>
    <property type="project" value="InterPro"/>
</dbReference>
<gene>
    <name evidence="16" type="ORF">C2E21_3757</name>
</gene>
<dbReference type="PROSITE" id="PS50011">
    <property type="entry name" value="PROTEIN_KINASE_DOM"/>
    <property type="match status" value="1"/>
</dbReference>
<evidence type="ECO:0000256" key="13">
    <source>
        <dbReference type="PROSITE-ProRule" id="PRU10141"/>
    </source>
</evidence>
<dbReference type="GO" id="GO:0017119">
    <property type="term" value="C:Golgi transport complex"/>
    <property type="evidence" value="ECO:0007669"/>
    <property type="project" value="InterPro"/>
</dbReference>
<protein>
    <recommendedName>
        <fullName evidence="3">Conserved oligomeric Golgi complex subunit 7</fullName>
    </recommendedName>
    <alternativeName>
        <fullName evidence="12">Component of oligomeric Golgi complex 7</fullName>
    </alternativeName>
</protein>
<keyword evidence="5" id="KW-0808">Transferase</keyword>
<reference evidence="16 17" key="1">
    <citation type="journal article" date="2018" name="Plant J.">
        <title>Genome sequences of Chlorella sorokiniana UTEX 1602 and Micractinium conductrix SAG 241.80: implications to maltose excretion by a green alga.</title>
        <authorList>
            <person name="Arriola M.B."/>
            <person name="Velmurugan N."/>
            <person name="Zhang Y."/>
            <person name="Plunkett M.H."/>
            <person name="Hondzo H."/>
            <person name="Barney B.M."/>
        </authorList>
    </citation>
    <scope>NUCLEOTIDE SEQUENCE [LARGE SCALE GENOMIC DNA]</scope>
    <source>
        <strain evidence="17">UTEX 1602</strain>
    </source>
</reference>
<organism evidence="16 17">
    <name type="scientific">Chlorella sorokiniana</name>
    <name type="common">Freshwater green alga</name>
    <dbReference type="NCBI Taxonomy" id="3076"/>
    <lineage>
        <taxon>Eukaryota</taxon>
        <taxon>Viridiplantae</taxon>
        <taxon>Chlorophyta</taxon>
        <taxon>core chlorophytes</taxon>
        <taxon>Trebouxiophyceae</taxon>
        <taxon>Chlorellales</taxon>
        <taxon>Chlorellaceae</taxon>
        <taxon>Chlorella clade</taxon>
        <taxon>Chlorella</taxon>
    </lineage>
</organism>
<dbReference type="Gene3D" id="1.10.510.10">
    <property type="entry name" value="Transferase(Phosphotransferase) domain 1"/>
    <property type="match status" value="1"/>
</dbReference>
<dbReference type="SMART" id="SM00220">
    <property type="entry name" value="S_TKc"/>
    <property type="match status" value="1"/>
</dbReference>
<keyword evidence="8 13" id="KW-0067">ATP-binding</keyword>
<name>A0A2P6TU86_CHLSO</name>
<keyword evidence="9" id="KW-0653">Protein transport</keyword>
<keyword evidence="10" id="KW-0333">Golgi apparatus</keyword>
<comment type="similarity">
    <text evidence="2">Belongs to the COG7 family.</text>
</comment>
<dbReference type="Pfam" id="PF00069">
    <property type="entry name" value="Pkinase"/>
    <property type="match status" value="1"/>
</dbReference>
<evidence type="ECO:0000256" key="2">
    <source>
        <dbReference type="ARBA" id="ARBA00005831"/>
    </source>
</evidence>
<comment type="caution">
    <text evidence="16">The sequence shown here is derived from an EMBL/GenBank/DDBJ whole genome shotgun (WGS) entry which is preliminary data.</text>
</comment>
<comment type="subcellular location">
    <subcellularLocation>
        <location evidence="1">Golgi apparatus membrane</location>
        <topology evidence="1">Peripheral membrane protein</topology>
    </subcellularLocation>
</comment>
<dbReference type="PANTHER" id="PTHR21443:SF0">
    <property type="entry name" value="CONSERVED OLIGOMERIC GOLGI COMPLEX SUBUNIT 7"/>
    <property type="match status" value="1"/>
</dbReference>
<feature type="compositionally biased region" description="Gly residues" evidence="14">
    <location>
        <begin position="43"/>
        <end position="53"/>
    </location>
</feature>
<dbReference type="GO" id="GO:0005524">
    <property type="term" value="F:ATP binding"/>
    <property type="evidence" value="ECO:0007669"/>
    <property type="project" value="UniProtKB-UniRule"/>
</dbReference>
<keyword evidence="6 13" id="KW-0547">Nucleotide-binding</keyword>
<evidence type="ECO:0000256" key="10">
    <source>
        <dbReference type="ARBA" id="ARBA00023034"/>
    </source>
</evidence>
<dbReference type="GO" id="GO:0004672">
    <property type="term" value="F:protein kinase activity"/>
    <property type="evidence" value="ECO:0007669"/>
    <property type="project" value="InterPro"/>
</dbReference>
<dbReference type="Proteomes" id="UP000239899">
    <property type="component" value="Unassembled WGS sequence"/>
</dbReference>
<dbReference type="GO" id="GO:0007030">
    <property type="term" value="P:Golgi organization"/>
    <property type="evidence" value="ECO:0007669"/>
    <property type="project" value="TreeGrafter"/>
</dbReference>
<evidence type="ECO:0000256" key="11">
    <source>
        <dbReference type="ARBA" id="ARBA00023136"/>
    </source>
</evidence>
<dbReference type="PROSITE" id="PS00108">
    <property type="entry name" value="PROTEIN_KINASE_ST"/>
    <property type="match status" value="1"/>
</dbReference>
<evidence type="ECO:0000256" key="12">
    <source>
        <dbReference type="ARBA" id="ARBA00031345"/>
    </source>
</evidence>
<evidence type="ECO:0000256" key="3">
    <source>
        <dbReference type="ARBA" id="ARBA00020984"/>
    </source>
</evidence>
<dbReference type="FunFam" id="1.10.510.10:FF:000132">
    <property type="entry name" value="Serine/threonine-protein kinase SRK2A"/>
    <property type="match status" value="1"/>
</dbReference>
<dbReference type="InterPro" id="IPR008271">
    <property type="entry name" value="Ser/Thr_kinase_AS"/>
</dbReference>
<keyword evidence="4" id="KW-0813">Transport</keyword>
<evidence type="ECO:0000313" key="16">
    <source>
        <dbReference type="EMBL" id="PRW57630.1"/>
    </source>
</evidence>
<dbReference type="SUPFAM" id="SSF56112">
    <property type="entry name" value="Protein kinase-like (PK-like)"/>
    <property type="match status" value="1"/>
</dbReference>
<evidence type="ECO:0000256" key="7">
    <source>
        <dbReference type="ARBA" id="ARBA00022777"/>
    </source>
</evidence>
<dbReference type="InterPro" id="IPR000719">
    <property type="entry name" value="Prot_kinase_dom"/>
</dbReference>
<dbReference type="InterPro" id="IPR019335">
    <property type="entry name" value="COG7"/>
</dbReference>
<dbReference type="OrthoDB" id="245173at2759"/>
<dbReference type="GO" id="GO:0000139">
    <property type="term" value="C:Golgi membrane"/>
    <property type="evidence" value="ECO:0007669"/>
    <property type="project" value="UniProtKB-SubCell"/>
</dbReference>
<evidence type="ECO:0000256" key="4">
    <source>
        <dbReference type="ARBA" id="ARBA00022448"/>
    </source>
</evidence>
<evidence type="ECO:0000256" key="6">
    <source>
        <dbReference type="ARBA" id="ARBA00022741"/>
    </source>
</evidence>
<dbReference type="EMBL" id="LHPG02000006">
    <property type="protein sequence ID" value="PRW57630.1"/>
    <property type="molecule type" value="Genomic_DNA"/>
</dbReference>
<proteinExistence type="inferred from homology"/>
<dbReference type="PANTHER" id="PTHR21443">
    <property type="entry name" value="CONSERVED OLIGOMERIC GOLGI COMPLEX COMPONENT 7"/>
    <property type="match status" value="1"/>
</dbReference>
<keyword evidence="17" id="KW-1185">Reference proteome</keyword>
<dbReference type="Pfam" id="PF10191">
    <property type="entry name" value="COG7"/>
    <property type="match status" value="1"/>
</dbReference>
<dbReference type="InterPro" id="IPR011009">
    <property type="entry name" value="Kinase-like_dom_sf"/>
</dbReference>
<evidence type="ECO:0000313" key="17">
    <source>
        <dbReference type="Proteomes" id="UP000239899"/>
    </source>
</evidence>
<keyword evidence="7" id="KW-0418">Kinase</keyword>
<feature type="binding site" evidence="13">
    <location>
        <position position="978"/>
    </location>
    <ligand>
        <name>ATP</name>
        <dbReference type="ChEBI" id="CHEBI:30616"/>
    </ligand>
</feature>
<keyword evidence="11" id="KW-0472">Membrane</keyword>
<evidence type="ECO:0000256" key="5">
    <source>
        <dbReference type="ARBA" id="ARBA00022679"/>
    </source>
</evidence>
<evidence type="ECO:0000256" key="9">
    <source>
        <dbReference type="ARBA" id="ARBA00022927"/>
    </source>
</evidence>
<evidence type="ECO:0000259" key="15">
    <source>
        <dbReference type="PROSITE" id="PS50011"/>
    </source>
</evidence>
<feature type="region of interest" description="Disordered" evidence="14">
    <location>
        <begin position="1"/>
        <end position="91"/>
    </location>
</feature>
<dbReference type="GO" id="GO:0006890">
    <property type="term" value="P:retrograde vesicle-mediated transport, Golgi to endoplasmic reticulum"/>
    <property type="evidence" value="ECO:0007669"/>
    <property type="project" value="TreeGrafter"/>
</dbReference>
<dbReference type="PROSITE" id="PS00107">
    <property type="entry name" value="PROTEIN_KINASE_ATP"/>
    <property type="match status" value="1"/>
</dbReference>
<evidence type="ECO:0000256" key="1">
    <source>
        <dbReference type="ARBA" id="ARBA00004395"/>
    </source>
</evidence>
<accession>A0A2P6TU86</accession>
<evidence type="ECO:0000256" key="8">
    <source>
        <dbReference type="ARBA" id="ARBA00022840"/>
    </source>
</evidence>
<sequence length="1461" mass="153036">MAEVQQQEGRREGDNGQLGGEASPSRHSDYHGVSLPSPERPGGRLGEAPGGGKMASAAVQTEAATPALRTEQRAALSSAASTPRGTPGVEARRGLLHEGSPLRAAPRSPNATGLQTFGSKYMPFAAGFSAMAGEAPVYRSSRLHSVNPTAAVSEDTSYLYTLDSGQETPATRAANPNKRPEHVRNTAAATQAGGFMGKVFQPISAFADAGFDPKAYINQACAAKTGEEPLERFLAELEMRLHLSAEDVGLYLQDHATRAQQRIPAAAKELLRIQDDVTALRASAAAALQQVEEAGGGSAAGVVAQLAELDAVKQRMEDACSTLKEAAGLSALFARVDDLIASGDLRRLADALAGMRRGLAVVGDSVAEFRGGRDRLARLEERFAAMAEAPLTAAFSKQQGEEAAQLVGMLEAVGRSDAAERLYCAARLPPLQRAWEGYAAGTPFAAWLPGFYDQVVQALGAEAAWCSASLPGHSPGLPLALLGALLSKLEKPFKQRLGVAMAAPAGSVLPLEHLEQVQAAATDFAATAFAALGGGGSGALAPGGFVAAQQRILAPVEEALQHYGERELAYLSAELARVAAQGTAAAGSEGSAAALESTIAPALAACEASLGRCLKLTAGTGLPALARAVDRAVQQYSAALQAAVAGLRGSLADGGAGDGSGGADVAAEGAEVLPLLTVASQLVQRLALLEASLRQAAAEATPQLLEGNSGPATAPAANGAAAQLPNAAELRLQAQPALRQQLAAFATNAASGAQLLPLARAAASELEQQVAACVLEVLTARPRAQLAPLPRLPEWQSRAGAGALPLPTFSAFPLQYVTSVGEYLMMLPQQLESGLLGEEGSEEAGQLVADWIDKVALETAAAYQSQLAALPGLSPQGAAQLAADLEYFSNVLSTLGVAVPPSLAAWQAAAATPPDSLASLVEAAGDAAARAAVLAAQGPPEGVDCGTEYEWIRELGHGAYGTAVLMRHRTSGEQVAVKLIERGSAVDKNVEREVLNHRLLSGHTNIVQFREVFLTSTHLCIVMDGGMLFDRIVKLQRLKEDIARYFFQQLVCGVAWCHRQGVCHRDLKLENTLLDGRPAPRLKICDFGYSKSSVTDSTPKTTVGTPAYIAPEVFSGDKYEGEPADVWSCGVALYTMLVGAYPFQDPEHPGSAHRMVQRIIRGQYSIPPEISLSPACLDVLSRMFVRDPAQRITLAQIRQHPWFQVNLPRECQGAGELLQCEPPRQTEQDILAIIRAAGTRSAAAAAAGNLQHLDSQEFNEEEHLAEMMEAAALAAHAQEAPVAAAAAAKRSGGILTPKTRIISLIDGGLHGYNRTAVATGTCLVTARSAGPNADAVGTAMANLLDTDAPVIAWEQDGALHAALIFNNFTTHAPLAAAREACRTVQARLPSKLRKGASVETAAFGYVFDPRKPGKKGPCSWLCNRYCKKNDWRCKGLCFLAGWGCKGICSMIGLPWIICKWL</sequence>
<dbReference type="Gene3D" id="3.30.200.20">
    <property type="entry name" value="Phosphorylase Kinase, domain 1"/>
    <property type="match status" value="1"/>
</dbReference>